<evidence type="ECO:0000256" key="2">
    <source>
        <dbReference type="ARBA" id="ARBA00022737"/>
    </source>
</evidence>
<dbReference type="AlphaFoldDB" id="A0A978VZV0"/>
<dbReference type="Proteomes" id="UP000813462">
    <property type="component" value="Unassembled WGS sequence"/>
</dbReference>
<dbReference type="InterPro" id="IPR003591">
    <property type="entry name" value="Leu-rich_rpt_typical-subtyp"/>
</dbReference>
<dbReference type="InterPro" id="IPR032675">
    <property type="entry name" value="LRR_dom_sf"/>
</dbReference>
<proteinExistence type="predicted"/>
<evidence type="ECO:0000313" key="4">
    <source>
        <dbReference type="Proteomes" id="UP000813462"/>
    </source>
</evidence>
<dbReference type="PANTHER" id="PTHR48057:SF7">
    <property type="entry name" value="LEUCINE-RICH REPEAT SERINE_THREONINE-PROTEIN KINASE 1"/>
    <property type="match status" value="1"/>
</dbReference>
<accession>A0A978VZV0</accession>
<sequence>MLDLSYNEISGYIPEELGSLKNLVTLNLSANQFITIPWALSALSNLTHLNISYQYVYDTSEGYELPLSWANLTKLVMLDASYGGIRGSIPPEIGKLVSPRCLYLGGNKLSGPLPSTLGYLTNLIELYINRNQIFDFIPSEIGNLKRLTYLDLSAKNLSVSLDLGSVGLGRTIPPEISELSKLTSTSQIMISRSLVTLDLSSNSIHGTIPPALGLLTNLSLLNISHNYIEGELLLSFTNLSILVKLEISQNQIKGSITLEIGKLISIHGQNLGNMLSGLLPSTLGHLTSLTELCIDWNPINDSIPLEIGSVKKLTYLDLRGNYLSGDISPCLASSQLEINLSYNSLGG</sequence>
<keyword evidence="1" id="KW-0433">Leucine-rich repeat</keyword>
<gene>
    <name evidence="3" type="ORF">FEM48_Zijuj01G0072000</name>
</gene>
<dbReference type="InterPro" id="IPR052595">
    <property type="entry name" value="LRRC69/RLP"/>
</dbReference>
<dbReference type="Gene3D" id="3.80.10.10">
    <property type="entry name" value="Ribonuclease Inhibitor"/>
    <property type="match status" value="4"/>
</dbReference>
<dbReference type="SMART" id="SM00369">
    <property type="entry name" value="LRR_TYP"/>
    <property type="match status" value="4"/>
</dbReference>
<dbReference type="SUPFAM" id="SSF52047">
    <property type="entry name" value="RNI-like"/>
    <property type="match status" value="1"/>
</dbReference>
<dbReference type="EMBL" id="JAEACU010000001">
    <property type="protein sequence ID" value="KAH7545234.1"/>
    <property type="molecule type" value="Genomic_DNA"/>
</dbReference>
<reference evidence="3" key="1">
    <citation type="journal article" date="2021" name="Front. Plant Sci.">
        <title>Chromosome-Scale Genome Assembly for Chinese Sour Jujube and Insights Into Its Genome Evolution and Domestication Signature.</title>
        <authorList>
            <person name="Shen L.-Y."/>
            <person name="Luo H."/>
            <person name="Wang X.-L."/>
            <person name="Wang X.-M."/>
            <person name="Qiu X.-J."/>
            <person name="Liu H."/>
            <person name="Zhou S.-S."/>
            <person name="Jia K.-H."/>
            <person name="Nie S."/>
            <person name="Bao Y.-T."/>
            <person name="Zhang R.-G."/>
            <person name="Yun Q.-Z."/>
            <person name="Chai Y.-H."/>
            <person name="Lu J.-Y."/>
            <person name="Li Y."/>
            <person name="Zhao S.-W."/>
            <person name="Mao J.-F."/>
            <person name="Jia S.-G."/>
            <person name="Mao Y.-M."/>
        </authorList>
    </citation>
    <scope>NUCLEOTIDE SEQUENCE</scope>
    <source>
        <strain evidence="3">AT0</strain>
        <tissue evidence="3">Leaf</tissue>
    </source>
</reference>
<name>A0A978VZV0_ZIZJJ</name>
<protein>
    <submittedName>
        <fullName evidence="3">Uncharacterized protein</fullName>
    </submittedName>
</protein>
<dbReference type="InterPro" id="IPR001611">
    <property type="entry name" value="Leu-rich_rpt"/>
</dbReference>
<evidence type="ECO:0000256" key="1">
    <source>
        <dbReference type="ARBA" id="ARBA00022614"/>
    </source>
</evidence>
<evidence type="ECO:0000313" key="3">
    <source>
        <dbReference type="EMBL" id="KAH7545234.1"/>
    </source>
</evidence>
<organism evidence="3 4">
    <name type="scientific">Ziziphus jujuba var. spinosa</name>
    <dbReference type="NCBI Taxonomy" id="714518"/>
    <lineage>
        <taxon>Eukaryota</taxon>
        <taxon>Viridiplantae</taxon>
        <taxon>Streptophyta</taxon>
        <taxon>Embryophyta</taxon>
        <taxon>Tracheophyta</taxon>
        <taxon>Spermatophyta</taxon>
        <taxon>Magnoliopsida</taxon>
        <taxon>eudicotyledons</taxon>
        <taxon>Gunneridae</taxon>
        <taxon>Pentapetalae</taxon>
        <taxon>rosids</taxon>
        <taxon>fabids</taxon>
        <taxon>Rosales</taxon>
        <taxon>Rhamnaceae</taxon>
        <taxon>Paliureae</taxon>
        <taxon>Ziziphus</taxon>
    </lineage>
</organism>
<comment type="caution">
    <text evidence="3">The sequence shown here is derived from an EMBL/GenBank/DDBJ whole genome shotgun (WGS) entry which is preliminary data.</text>
</comment>
<dbReference type="FunFam" id="3.80.10.10:FF:000383">
    <property type="entry name" value="Leucine-rich repeat receptor protein kinase EMS1"/>
    <property type="match status" value="1"/>
</dbReference>
<keyword evidence="2" id="KW-0677">Repeat</keyword>
<dbReference type="Pfam" id="PF00560">
    <property type="entry name" value="LRR_1"/>
    <property type="match status" value="7"/>
</dbReference>
<dbReference type="PANTHER" id="PTHR48057">
    <property type="entry name" value="LEUCINE-RICH REPEAT SERINE/THREONINE-PROTEIN KINASE 1"/>
    <property type="match status" value="1"/>
</dbReference>